<reference evidence="14" key="1">
    <citation type="submission" date="2021-01" db="EMBL/GenBank/DDBJ databases">
        <authorList>
            <person name="Corre E."/>
            <person name="Pelletier E."/>
            <person name="Niang G."/>
            <person name="Scheremetjew M."/>
            <person name="Finn R."/>
            <person name="Kale V."/>
            <person name="Holt S."/>
            <person name="Cochrane G."/>
            <person name="Meng A."/>
            <person name="Brown T."/>
            <person name="Cohen L."/>
        </authorList>
    </citation>
    <scope>NUCLEOTIDE SEQUENCE</scope>
    <source>
        <strain evidence="14">Isolate 1302-5</strain>
    </source>
</reference>
<dbReference type="PANTHER" id="PTHR48059">
    <property type="entry name" value="POLYGALACTURONASE INHIBITOR 1"/>
    <property type="match status" value="1"/>
</dbReference>
<dbReference type="AlphaFoldDB" id="A0A7S4MAN6"/>
<sequence>MASILSTTSLIDEMDVLVILGFSRSRASRALRCSDGTLNAALDFLAGSEQGTSQTNEIDADEKLPATVQHTSPLDRGYSPEYVEEIEDQENGGSVDLARTSQGSKSPLQSHCTGEAETETVGHEAERCPLGTSPEREENSSNIGSEIQSVASRYTTRGGGTLREEEIIILPVADVVLAEEESEGQDQRTGQSGRGESVVVATPALLVQVRCMKVLIASVLVGLVTIGVVLGLVLKKDGKNGTNILPSTFQQDDDLPPPTDPWDGLPSTSQPGCPPRTQAPTHSASPNTTDSSYNVSTFKDLLCERLTGSCDDLSNKDTPQAKALSWTELDLKFGSYEENQQIQRYVLAVVYFSMKGWGTGSMMVDWMKGPGNECRWSEGDENRIIECDNKGRVTYLNTDTFYGAGVKLPREVALLADSLYKLNFATNRFSGTIPTEYGRLSNMRFLSLDRNNLSGSIPSELGQMSKLVRMYLHINDLTGTMPASVCSLWPSTGNATGGFLEFLSADCIEPNAQVPCDCCSKCL</sequence>
<proteinExistence type="predicted"/>
<feature type="compositionally biased region" description="Polar residues" evidence="11">
    <location>
        <begin position="99"/>
        <end position="112"/>
    </location>
</feature>
<evidence type="ECO:0000256" key="5">
    <source>
        <dbReference type="ARBA" id="ARBA00022729"/>
    </source>
</evidence>
<evidence type="ECO:0000256" key="4">
    <source>
        <dbReference type="ARBA" id="ARBA00022692"/>
    </source>
</evidence>
<dbReference type="InterPro" id="IPR001611">
    <property type="entry name" value="Leu-rich_rpt"/>
</dbReference>
<keyword evidence="5" id="KW-0732">Signal</keyword>
<organism evidence="14">
    <name type="scientific">Odontella aurita</name>
    <dbReference type="NCBI Taxonomy" id="265563"/>
    <lineage>
        <taxon>Eukaryota</taxon>
        <taxon>Sar</taxon>
        <taxon>Stramenopiles</taxon>
        <taxon>Ochrophyta</taxon>
        <taxon>Bacillariophyta</taxon>
        <taxon>Mediophyceae</taxon>
        <taxon>Biddulphiophycidae</taxon>
        <taxon>Eupodiscales</taxon>
        <taxon>Odontellaceae</taxon>
        <taxon>Odontella</taxon>
    </lineage>
</organism>
<evidence type="ECO:0000256" key="11">
    <source>
        <dbReference type="SAM" id="MobiDB-lite"/>
    </source>
</evidence>
<dbReference type="PANTHER" id="PTHR48059:SF30">
    <property type="entry name" value="OS06G0587000 PROTEIN"/>
    <property type="match status" value="1"/>
</dbReference>
<evidence type="ECO:0000256" key="7">
    <source>
        <dbReference type="ARBA" id="ARBA00022989"/>
    </source>
</evidence>
<evidence type="ECO:0000256" key="2">
    <source>
        <dbReference type="ARBA" id="ARBA00022475"/>
    </source>
</evidence>
<dbReference type="InterPro" id="IPR009060">
    <property type="entry name" value="UBA-like_sf"/>
</dbReference>
<evidence type="ECO:0000256" key="6">
    <source>
        <dbReference type="ARBA" id="ARBA00022737"/>
    </source>
</evidence>
<evidence type="ECO:0000259" key="13">
    <source>
        <dbReference type="PROSITE" id="PS50030"/>
    </source>
</evidence>
<keyword evidence="6" id="KW-0677">Repeat</keyword>
<protein>
    <recommendedName>
        <fullName evidence="13">UBA domain-containing protein</fullName>
    </recommendedName>
</protein>
<dbReference type="PROSITE" id="PS50030">
    <property type="entry name" value="UBA"/>
    <property type="match status" value="1"/>
</dbReference>
<feature type="region of interest" description="Disordered" evidence="11">
    <location>
        <begin position="52"/>
        <end position="150"/>
    </location>
</feature>
<keyword evidence="9" id="KW-0675">Receptor</keyword>
<evidence type="ECO:0000256" key="10">
    <source>
        <dbReference type="ARBA" id="ARBA00023180"/>
    </source>
</evidence>
<dbReference type="InterPro" id="IPR015940">
    <property type="entry name" value="UBA"/>
</dbReference>
<dbReference type="SUPFAM" id="SSF46934">
    <property type="entry name" value="UBA-like"/>
    <property type="match status" value="1"/>
</dbReference>
<feature type="domain" description="UBA" evidence="13">
    <location>
        <begin position="9"/>
        <end position="48"/>
    </location>
</feature>
<keyword evidence="8 12" id="KW-0472">Membrane</keyword>
<dbReference type="Pfam" id="PF00560">
    <property type="entry name" value="LRR_1"/>
    <property type="match status" value="1"/>
</dbReference>
<keyword evidence="3" id="KW-0433">Leucine-rich repeat</keyword>
<evidence type="ECO:0000256" key="12">
    <source>
        <dbReference type="SAM" id="Phobius"/>
    </source>
</evidence>
<accession>A0A7S4MAN6</accession>
<dbReference type="Gene3D" id="3.80.10.10">
    <property type="entry name" value="Ribonuclease Inhibitor"/>
    <property type="match status" value="1"/>
</dbReference>
<feature type="transmembrane region" description="Helical" evidence="12">
    <location>
        <begin position="214"/>
        <end position="234"/>
    </location>
</feature>
<evidence type="ECO:0000256" key="9">
    <source>
        <dbReference type="ARBA" id="ARBA00023170"/>
    </source>
</evidence>
<keyword evidence="4 12" id="KW-0812">Transmembrane</keyword>
<dbReference type="Gene3D" id="1.10.8.10">
    <property type="entry name" value="DNA helicase RuvA subunit, C-terminal domain"/>
    <property type="match status" value="1"/>
</dbReference>
<gene>
    <name evidence="14" type="ORF">OAUR00152_LOCUS4337</name>
</gene>
<feature type="region of interest" description="Disordered" evidence="11">
    <location>
        <begin position="244"/>
        <end position="292"/>
    </location>
</feature>
<keyword evidence="7 12" id="KW-1133">Transmembrane helix</keyword>
<dbReference type="SUPFAM" id="SSF52058">
    <property type="entry name" value="L domain-like"/>
    <property type="match status" value="1"/>
</dbReference>
<evidence type="ECO:0000256" key="3">
    <source>
        <dbReference type="ARBA" id="ARBA00022614"/>
    </source>
</evidence>
<dbReference type="InterPro" id="IPR032675">
    <property type="entry name" value="LRR_dom_sf"/>
</dbReference>
<evidence type="ECO:0000256" key="1">
    <source>
        <dbReference type="ARBA" id="ARBA00004251"/>
    </source>
</evidence>
<name>A0A7S4MAN6_9STRA</name>
<dbReference type="EMBL" id="HBKQ01006526">
    <property type="protein sequence ID" value="CAE2210467.1"/>
    <property type="molecule type" value="Transcribed_RNA"/>
</dbReference>
<comment type="subcellular location">
    <subcellularLocation>
        <location evidence="1">Cell membrane</location>
        <topology evidence="1">Single-pass type I membrane protein</topology>
    </subcellularLocation>
</comment>
<dbReference type="GO" id="GO:0005886">
    <property type="term" value="C:plasma membrane"/>
    <property type="evidence" value="ECO:0007669"/>
    <property type="project" value="UniProtKB-SubCell"/>
</dbReference>
<feature type="compositionally biased region" description="Polar residues" evidence="11">
    <location>
        <begin position="140"/>
        <end position="150"/>
    </location>
</feature>
<evidence type="ECO:0000313" key="14">
    <source>
        <dbReference type="EMBL" id="CAE2210467.1"/>
    </source>
</evidence>
<keyword evidence="10" id="KW-0325">Glycoprotein</keyword>
<dbReference type="InterPro" id="IPR051848">
    <property type="entry name" value="PGIP"/>
</dbReference>
<keyword evidence="2" id="KW-1003">Cell membrane</keyword>
<feature type="compositionally biased region" description="Polar residues" evidence="11">
    <location>
        <begin position="278"/>
        <end position="292"/>
    </location>
</feature>
<dbReference type="FunFam" id="3.80.10.10:FF:000470">
    <property type="entry name" value="LRR receptor-like serine/threonine-protein kinase RPK2"/>
    <property type="match status" value="1"/>
</dbReference>
<evidence type="ECO:0000256" key="8">
    <source>
        <dbReference type="ARBA" id="ARBA00023136"/>
    </source>
</evidence>